<dbReference type="Gene3D" id="3.40.50.970">
    <property type="match status" value="1"/>
</dbReference>
<evidence type="ECO:0000256" key="2">
    <source>
        <dbReference type="ARBA" id="ARBA00023002"/>
    </source>
</evidence>
<dbReference type="PANTHER" id="PTHR11516">
    <property type="entry name" value="PYRUVATE DEHYDROGENASE E1 COMPONENT, ALPHA SUBUNIT BACTERIAL AND ORGANELLAR"/>
    <property type="match status" value="1"/>
</dbReference>
<dbReference type="GO" id="GO:0016491">
    <property type="term" value="F:oxidoreductase activity"/>
    <property type="evidence" value="ECO:0007669"/>
    <property type="project" value="UniProtKB-KW"/>
</dbReference>
<evidence type="ECO:0000256" key="3">
    <source>
        <dbReference type="ARBA" id="ARBA00023052"/>
    </source>
</evidence>
<dbReference type="SUPFAM" id="SSF52518">
    <property type="entry name" value="Thiamin diphosphate-binding fold (THDP-binding)"/>
    <property type="match status" value="1"/>
</dbReference>
<dbReference type="InterPro" id="IPR050642">
    <property type="entry name" value="PDH_E1_Alpha_Subunit"/>
</dbReference>
<keyword evidence="6" id="KW-1185">Reference proteome</keyword>
<dbReference type="Proteomes" id="UP001604277">
    <property type="component" value="Unassembled WGS sequence"/>
</dbReference>
<comment type="caution">
    <text evidence="5">The sequence shown here is derived from an EMBL/GenBank/DDBJ whole genome shotgun (WGS) entry which is preliminary data.</text>
</comment>
<dbReference type="EMBL" id="JBFOLJ010000005">
    <property type="protein sequence ID" value="KAL2537944.1"/>
    <property type="molecule type" value="Genomic_DNA"/>
</dbReference>
<comment type="cofactor">
    <cofactor evidence="1">
        <name>thiamine diphosphate</name>
        <dbReference type="ChEBI" id="CHEBI:58937"/>
    </cofactor>
</comment>
<evidence type="ECO:0000259" key="4">
    <source>
        <dbReference type="Pfam" id="PF00676"/>
    </source>
</evidence>
<proteinExistence type="predicted"/>
<protein>
    <submittedName>
        <fullName evidence="5">Dehydrogenase</fullName>
    </submittedName>
</protein>
<name>A0ABD1VKR0_9LAMI</name>
<dbReference type="InterPro" id="IPR029061">
    <property type="entry name" value="THDP-binding"/>
</dbReference>
<keyword evidence="2" id="KW-0560">Oxidoreductase</keyword>
<evidence type="ECO:0000313" key="5">
    <source>
        <dbReference type="EMBL" id="KAL2537944.1"/>
    </source>
</evidence>
<organism evidence="5 6">
    <name type="scientific">Forsythia ovata</name>
    <dbReference type="NCBI Taxonomy" id="205694"/>
    <lineage>
        <taxon>Eukaryota</taxon>
        <taxon>Viridiplantae</taxon>
        <taxon>Streptophyta</taxon>
        <taxon>Embryophyta</taxon>
        <taxon>Tracheophyta</taxon>
        <taxon>Spermatophyta</taxon>
        <taxon>Magnoliopsida</taxon>
        <taxon>eudicotyledons</taxon>
        <taxon>Gunneridae</taxon>
        <taxon>Pentapetalae</taxon>
        <taxon>asterids</taxon>
        <taxon>lamiids</taxon>
        <taxon>Lamiales</taxon>
        <taxon>Oleaceae</taxon>
        <taxon>Forsythieae</taxon>
        <taxon>Forsythia</taxon>
    </lineage>
</organism>
<dbReference type="InterPro" id="IPR001017">
    <property type="entry name" value="DH_E1"/>
</dbReference>
<reference evidence="6" key="1">
    <citation type="submission" date="2024-07" db="EMBL/GenBank/DDBJ databases">
        <title>Two chromosome-level genome assemblies of Korean endemic species Abeliophyllum distichum and Forsythia ovata (Oleaceae).</title>
        <authorList>
            <person name="Jang H."/>
        </authorList>
    </citation>
    <scope>NUCLEOTIDE SEQUENCE [LARGE SCALE GENOMIC DNA]</scope>
</reference>
<accession>A0ABD1VKR0</accession>
<feature type="domain" description="Dehydrogenase E1 component" evidence="4">
    <location>
        <begin position="106"/>
        <end position="158"/>
    </location>
</feature>
<dbReference type="AlphaFoldDB" id="A0ABD1VKR0"/>
<keyword evidence="3" id="KW-0786">Thiamine pyrophosphate</keyword>
<gene>
    <name evidence="5" type="ORF">Fot_19335</name>
</gene>
<sequence>MGIRQQMDLAHLAYVHSSVSFRASWKNQYQNSKVRGSGKEVLPAVLWSELEAWKFSDCGVDRRPDVGLCYYMLYNPFVKWRQIAVGFLELLSVGTVFAVETMMIKILEMDTYMYHGHFMSDRGSTYHTRDEISSEHDPVGRIRKLVLSHDLATEKELKGLFRCFNFGSLCNHWSYIAV</sequence>
<evidence type="ECO:0000256" key="1">
    <source>
        <dbReference type="ARBA" id="ARBA00001964"/>
    </source>
</evidence>
<evidence type="ECO:0000313" key="6">
    <source>
        <dbReference type="Proteomes" id="UP001604277"/>
    </source>
</evidence>
<dbReference type="PANTHER" id="PTHR11516:SF60">
    <property type="entry name" value="PYRUVATE DEHYDROGENASE E1 COMPONENT SUBUNIT ALPHA"/>
    <property type="match status" value="1"/>
</dbReference>
<dbReference type="Pfam" id="PF00676">
    <property type="entry name" value="E1_dh"/>
    <property type="match status" value="1"/>
</dbReference>